<dbReference type="Pfam" id="PF02771">
    <property type="entry name" value="Acyl-CoA_dh_N"/>
    <property type="match status" value="1"/>
</dbReference>
<dbReference type="OrthoDB" id="5716984at2"/>
<dbReference type="AlphaFoldDB" id="A0A017TE24"/>
<comment type="cofactor">
    <cofactor evidence="1 6">
        <name>FAD</name>
        <dbReference type="ChEBI" id="CHEBI:57692"/>
    </cofactor>
</comment>
<feature type="domain" description="Acyl-CoA dehydrogenase/oxidase C-terminal" evidence="7">
    <location>
        <begin position="282"/>
        <end position="406"/>
    </location>
</feature>
<dbReference type="Pfam" id="PF02770">
    <property type="entry name" value="Acyl-CoA_dh_M"/>
    <property type="match status" value="1"/>
</dbReference>
<dbReference type="InterPro" id="IPR036250">
    <property type="entry name" value="AcylCo_DH-like_C"/>
</dbReference>
<evidence type="ECO:0000313" key="11">
    <source>
        <dbReference type="Proteomes" id="UP000019678"/>
    </source>
</evidence>
<dbReference type="SUPFAM" id="SSF56645">
    <property type="entry name" value="Acyl-CoA dehydrogenase NM domain-like"/>
    <property type="match status" value="1"/>
</dbReference>
<dbReference type="InterPro" id="IPR046373">
    <property type="entry name" value="Acyl-CoA_Oxase/DH_mid-dom_sf"/>
</dbReference>
<dbReference type="GO" id="GO:0050660">
    <property type="term" value="F:flavin adenine dinucleotide binding"/>
    <property type="evidence" value="ECO:0007669"/>
    <property type="project" value="InterPro"/>
</dbReference>
<keyword evidence="5 6" id="KW-0560">Oxidoreductase</keyword>
<sequence>MTEEARRETAEQAAFRAHCKAWLKDNLPPRAAFRLPLSPIEIATTEQLAYLCAWQRSAHRAGLVGCDYPKEYGGGGRRGCQVVANEEMQAAGAPFLPNMVGLGMAGPTLFHHGSEEQKRRLLPALLSGEEIWCQGFSEPGAGSDLASVQTFARRERGRWIINGHKTWTSLAHFATWMILLCRTDKADKYRGLSYFVVPIKEALGRGVTVRPLVKMTGETGFNEVLLEDLVVDDGLRLDEIGSGWNVAMTTLLHERGAGSLVTPASGGKRADDPSSVGGAAGLVDLAKRSYRAGKRVADDPVFRDAIVRILIRQQALDEASRRTQVPGLTDHPMRLPLQHKLVSSELLQDTARLACEMEGMASSLYLGDDHAPARGQWPLAYMNSYGFTIAAGSNEIQRNILGERVLGLAKSK</sequence>
<dbReference type="InterPro" id="IPR009100">
    <property type="entry name" value="AcylCoA_DH/oxidase_NM_dom_sf"/>
</dbReference>
<keyword evidence="11" id="KW-1185">Reference proteome</keyword>
<evidence type="ECO:0000259" key="9">
    <source>
        <dbReference type="Pfam" id="PF02771"/>
    </source>
</evidence>
<dbReference type="InterPro" id="IPR006091">
    <property type="entry name" value="Acyl-CoA_Oxase/DH_mid-dom"/>
</dbReference>
<evidence type="ECO:0000256" key="4">
    <source>
        <dbReference type="ARBA" id="ARBA00022827"/>
    </source>
</evidence>
<dbReference type="PANTHER" id="PTHR43292">
    <property type="entry name" value="ACYL-COA DEHYDROGENASE"/>
    <property type="match status" value="1"/>
</dbReference>
<evidence type="ECO:0000256" key="5">
    <source>
        <dbReference type="ARBA" id="ARBA00023002"/>
    </source>
</evidence>
<evidence type="ECO:0000313" key="10">
    <source>
        <dbReference type="EMBL" id="EYF07499.1"/>
    </source>
</evidence>
<evidence type="ECO:0000256" key="2">
    <source>
        <dbReference type="ARBA" id="ARBA00009347"/>
    </source>
</evidence>
<dbReference type="InterPro" id="IPR013786">
    <property type="entry name" value="AcylCoA_DH/ox_N"/>
</dbReference>
<dbReference type="InterPro" id="IPR052161">
    <property type="entry name" value="Mycobact_Acyl-CoA_DH"/>
</dbReference>
<dbReference type="Gene3D" id="1.10.540.10">
    <property type="entry name" value="Acyl-CoA dehydrogenase/oxidase, N-terminal domain"/>
    <property type="match status" value="1"/>
</dbReference>
<dbReference type="GO" id="GO:0016627">
    <property type="term" value="F:oxidoreductase activity, acting on the CH-CH group of donors"/>
    <property type="evidence" value="ECO:0007669"/>
    <property type="project" value="InterPro"/>
</dbReference>
<dbReference type="PANTHER" id="PTHR43292:SF3">
    <property type="entry name" value="ACYL-COA DEHYDROGENASE FADE29"/>
    <property type="match status" value="1"/>
</dbReference>
<keyword evidence="3 6" id="KW-0285">Flavoprotein</keyword>
<dbReference type="RefSeq" id="WP_044237837.1">
    <property type="nucleotide sequence ID" value="NZ_ASRX01000010.1"/>
</dbReference>
<dbReference type="Pfam" id="PF00441">
    <property type="entry name" value="Acyl-CoA_dh_1"/>
    <property type="match status" value="1"/>
</dbReference>
<name>A0A017TE24_9BACT</name>
<organism evidence="10 11">
    <name type="scientific">Chondromyces apiculatus DSM 436</name>
    <dbReference type="NCBI Taxonomy" id="1192034"/>
    <lineage>
        <taxon>Bacteria</taxon>
        <taxon>Pseudomonadati</taxon>
        <taxon>Myxococcota</taxon>
        <taxon>Polyangia</taxon>
        <taxon>Polyangiales</taxon>
        <taxon>Polyangiaceae</taxon>
        <taxon>Chondromyces</taxon>
    </lineage>
</organism>
<gene>
    <name evidence="10" type="ORF">CAP_0252</name>
</gene>
<evidence type="ECO:0000256" key="1">
    <source>
        <dbReference type="ARBA" id="ARBA00001974"/>
    </source>
</evidence>
<evidence type="ECO:0000259" key="7">
    <source>
        <dbReference type="Pfam" id="PF00441"/>
    </source>
</evidence>
<dbReference type="eggNOG" id="COG1960">
    <property type="taxonomic scope" value="Bacteria"/>
</dbReference>
<comment type="caution">
    <text evidence="10">The sequence shown here is derived from an EMBL/GenBank/DDBJ whole genome shotgun (WGS) entry which is preliminary data.</text>
</comment>
<dbReference type="Gene3D" id="1.20.140.10">
    <property type="entry name" value="Butyryl-CoA Dehydrogenase, subunit A, domain 3"/>
    <property type="match status" value="1"/>
</dbReference>
<evidence type="ECO:0000259" key="8">
    <source>
        <dbReference type="Pfam" id="PF02770"/>
    </source>
</evidence>
<keyword evidence="4 6" id="KW-0274">FAD</keyword>
<proteinExistence type="inferred from homology"/>
<dbReference type="Proteomes" id="UP000019678">
    <property type="component" value="Unassembled WGS sequence"/>
</dbReference>
<accession>A0A017TE24</accession>
<evidence type="ECO:0000256" key="6">
    <source>
        <dbReference type="RuleBase" id="RU362125"/>
    </source>
</evidence>
<dbReference type="Gene3D" id="2.40.110.10">
    <property type="entry name" value="Butyryl-CoA Dehydrogenase, subunit A, domain 2"/>
    <property type="match status" value="1"/>
</dbReference>
<reference evidence="10 11" key="1">
    <citation type="submission" date="2013-05" db="EMBL/GenBank/DDBJ databases">
        <title>Genome assembly of Chondromyces apiculatus DSM 436.</title>
        <authorList>
            <person name="Sharma G."/>
            <person name="Khatri I."/>
            <person name="Kaur C."/>
            <person name="Mayilraj S."/>
            <person name="Subramanian S."/>
        </authorList>
    </citation>
    <scope>NUCLEOTIDE SEQUENCE [LARGE SCALE GENOMIC DNA]</scope>
    <source>
        <strain evidence="10 11">DSM 436</strain>
    </source>
</reference>
<dbReference type="InterPro" id="IPR037069">
    <property type="entry name" value="AcylCoA_DH/ox_N_sf"/>
</dbReference>
<dbReference type="InterPro" id="IPR009075">
    <property type="entry name" value="AcylCo_DH/oxidase_C"/>
</dbReference>
<dbReference type="SUPFAM" id="SSF47203">
    <property type="entry name" value="Acyl-CoA dehydrogenase C-terminal domain-like"/>
    <property type="match status" value="1"/>
</dbReference>
<dbReference type="EMBL" id="ASRX01000010">
    <property type="protein sequence ID" value="EYF07499.1"/>
    <property type="molecule type" value="Genomic_DNA"/>
</dbReference>
<evidence type="ECO:0000256" key="3">
    <source>
        <dbReference type="ARBA" id="ARBA00022630"/>
    </source>
</evidence>
<comment type="similarity">
    <text evidence="2 6">Belongs to the acyl-CoA dehydrogenase family.</text>
</comment>
<dbReference type="STRING" id="1192034.CAP_0252"/>
<feature type="domain" description="Acyl-CoA oxidase/dehydrogenase middle" evidence="8">
    <location>
        <begin position="133"/>
        <end position="220"/>
    </location>
</feature>
<dbReference type="GO" id="GO:0005886">
    <property type="term" value="C:plasma membrane"/>
    <property type="evidence" value="ECO:0007669"/>
    <property type="project" value="TreeGrafter"/>
</dbReference>
<protein>
    <submittedName>
        <fullName evidence="10">Putative acyl-CoA dehydrogenase</fullName>
    </submittedName>
</protein>
<feature type="domain" description="Acyl-CoA dehydrogenase/oxidase N-terminal" evidence="9">
    <location>
        <begin position="9"/>
        <end position="129"/>
    </location>
</feature>